<protein>
    <submittedName>
        <fullName evidence="6">Predicted arabinose efflux permease, MFS family</fullName>
    </submittedName>
</protein>
<dbReference type="GO" id="GO:0022857">
    <property type="term" value="F:transmembrane transporter activity"/>
    <property type="evidence" value="ECO:0007669"/>
    <property type="project" value="InterPro"/>
</dbReference>
<feature type="domain" description="Major facilitator superfamily (MFS) profile" evidence="5">
    <location>
        <begin position="10"/>
        <end position="391"/>
    </location>
</feature>
<dbReference type="InterPro" id="IPR011701">
    <property type="entry name" value="MFS"/>
</dbReference>
<gene>
    <name evidence="6" type="ORF">GA0061081_103198</name>
</gene>
<evidence type="ECO:0000256" key="4">
    <source>
        <dbReference type="SAM" id="Phobius"/>
    </source>
</evidence>
<dbReference type="InterPro" id="IPR036259">
    <property type="entry name" value="MFS_trans_sf"/>
</dbReference>
<dbReference type="InterPro" id="IPR020846">
    <property type="entry name" value="MFS_dom"/>
</dbReference>
<dbReference type="EMBL" id="FMAQ01000003">
    <property type="protein sequence ID" value="SCB99678.1"/>
    <property type="molecule type" value="Genomic_DNA"/>
</dbReference>
<dbReference type="OrthoDB" id="9815356at2"/>
<dbReference type="CDD" id="cd17324">
    <property type="entry name" value="MFS_NepI_like"/>
    <property type="match status" value="1"/>
</dbReference>
<dbReference type="STRING" id="1798182.GA0061081_103198"/>
<dbReference type="PROSITE" id="PS50850">
    <property type="entry name" value="MFS"/>
    <property type="match status" value="1"/>
</dbReference>
<evidence type="ECO:0000259" key="5">
    <source>
        <dbReference type="PROSITE" id="PS50850"/>
    </source>
</evidence>
<keyword evidence="2 4" id="KW-1133">Transmembrane helix</keyword>
<evidence type="ECO:0000313" key="6">
    <source>
        <dbReference type="EMBL" id="SCB99678.1"/>
    </source>
</evidence>
<dbReference type="Proteomes" id="UP000199670">
    <property type="component" value="Unassembled WGS sequence"/>
</dbReference>
<keyword evidence="3 4" id="KW-0472">Membrane</keyword>
<reference evidence="7" key="1">
    <citation type="submission" date="2016-08" db="EMBL/GenBank/DDBJ databases">
        <authorList>
            <person name="Varghese N."/>
            <person name="Submissions Spin"/>
        </authorList>
    </citation>
    <scope>NUCLEOTIDE SEQUENCE [LARGE SCALE GENOMIC DNA]</scope>
    <source>
        <strain evidence="7">R-53248</strain>
    </source>
</reference>
<keyword evidence="7" id="KW-1185">Reference proteome</keyword>
<evidence type="ECO:0000256" key="3">
    <source>
        <dbReference type="ARBA" id="ARBA00023136"/>
    </source>
</evidence>
<dbReference type="RefSeq" id="WP_091347624.1">
    <property type="nucleotide sequence ID" value="NZ_FMAQ01000003.1"/>
</dbReference>
<proteinExistence type="predicted"/>
<feature type="transmembrane region" description="Helical" evidence="4">
    <location>
        <begin position="340"/>
        <end position="360"/>
    </location>
</feature>
<feature type="transmembrane region" description="Helical" evidence="4">
    <location>
        <begin position="12"/>
        <end position="30"/>
    </location>
</feature>
<organism evidence="6 7">
    <name type="scientific">Gilliamella bombicola</name>
    <dbReference type="NCBI Taxonomy" id="1798182"/>
    <lineage>
        <taxon>Bacteria</taxon>
        <taxon>Pseudomonadati</taxon>
        <taxon>Pseudomonadota</taxon>
        <taxon>Gammaproteobacteria</taxon>
        <taxon>Orbales</taxon>
        <taxon>Orbaceae</taxon>
        <taxon>Gilliamella</taxon>
    </lineage>
</organism>
<sequence length="403" mass="44370">MQNKQHQSLSGYLVFLMAFAIGITIASNYYAQPLLHSITNNLHIKVENAGSIIMVAQFSYAVGLLFITPLGDKLERKRLIIILMILSTCGLMVSALSQNIWMLIIGTAMTGLFSTVAQVLIPFAATLSRPEHRGKIVGTLMSGMLLGILLGRTFAGAISTIADWHDVYWIATGIMAIVTLLLWASLPSYRCDININYFKLLWSIALLYKQEPTLRIRSLLAIISFALFSLLWTPLAFLLTNAPYHYSDFIIGLFGLAGAAGAMGSPIVGKLSDKGKGFIATTIGLCLLLLAWLPLSLAQFSIFALIFGVILLDLAVQVTHVSNMNAIYQIRPEARSRMNTGYMVCYFIGGMLGSVGSTYLFSHYGWIAIIIASTSLAILGIICWLFYTKTHCYLKLFDKNHIN</sequence>
<keyword evidence="1 4" id="KW-0812">Transmembrane</keyword>
<evidence type="ECO:0000256" key="1">
    <source>
        <dbReference type="ARBA" id="ARBA00022692"/>
    </source>
</evidence>
<feature type="transmembrane region" description="Helical" evidence="4">
    <location>
        <begin position="301"/>
        <end position="319"/>
    </location>
</feature>
<feature type="transmembrane region" description="Helical" evidence="4">
    <location>
        <begin position="246"/>
        <end position="265"/>
    </location>
</feature>
<dbReference type="PANTHER" id="PTHR42910">
    <property type="entry name" value="TRANSPORTER SCO4007-RELATED"/>
    <property type="match status" value="1"/>
</dbReference>
<feature type="transmembrane region" description="Helical" evidence="4">
    <location>
        <begin position="103"/>
        <end position="124"/>
    </location>
</feature>
<dbReference type="AlphaFoldDB" id="A0A1C4AYV8"/>
<name>A0A1C4AYV8_9GAMM</name>
<dbReference type="Pfam" id="PF07690">
    <property type="entry name" value="MFS_1"/>
    <property type="match status" value="1"/>
</dbReference>
<feature type="transmembrane region" description="Helical" evidence="4">
    <location>
        <begin position="136"/>
        <end position="155"/>
    </location>
</feature>
<evidence type="ECO:0000313" key="7">
    <source>
        <dbReference type="Proteomes" id="UP000199670"/>
    </source>
</evidence>
<feature type="transmembrane region" description="Helical" evidence="4">
    <location>
        <begin position="79"/>
        <end position="97"/>
    </location>
</feature>
<feature type="transmembrane region" description="Helical" evidence="4">
    <location>
        <begin position="277"/>
        <end position="295"/>
    </location>
</feature>
<feature type="transmembrane region" description="Helical" evidence="4">
    <location>
        <begin position="219"/>
        <end position="240"/>
    </location>
</feature>
<feature type="transmembrane region" description="Helical" evidence="4">
    <location>
        <begin position="366"/>
        <end position="387"/>
    </location>
</feature>
<dbReference type="SUPFAM" id="SSF103473">
    <property type="entry name" value="MFS general substrate transporter"/>
    <property type="match status" value="1"/>
</dbReference>
<dbReference type="Gene3D" id="1.20.1250.20">
    <property type="entry name" value="MFS general substrate transporter like domains"/>
    <property type="match status" value="1"/>
</dbReference>
<feature type="transmembrane region" description="Helical" evidence="4">
    <location>
        <begin position="167"/>
        <end position="186"/>
    </location>
</feature>
<feature type="transmembrane region" description="Helical" evidence="4">
    <location>
        <begin position="50"/>
        <end position="67"/>
    </location>
</feature>
<dbReference type="PANTHER" id="PTHR42910:SF1">
    <property type="entry name" value="MAJOR FACILITATOR SUPERFAMILY (MFS) PROFILE DOMAIN-CONTAINING PROTEIN"/>
    <property type="match status" value="1"/>
</dbReference>
<accession>A0A1C4AYV8</accession>
<evidence type="ECO:0000256" key="2">
    <source>
        <dbReference type="ARBA" id="ARBA00022989"/>
    </source>
</evidence>